<dbReference type="EMBL" id="CAMXCT010000058">
    <property type="protein sequence ID" value="CAI3973176.1"/>
    <property type="molecule type" value="Genomic_DNA"/>
</dbReference>
<dbReference type="EMBL" id="CAMXCT030000058">
    <property type="protein sequence ID" value="CAL4760488.1"/>
    <property type="molecule type" value="Genomic_DNA"/>
</dbReference>
<evidence type="ECO:0000256" key="2">
    <source>
        <dbReference type="ARBA" id="ARBA00007647"/>
    </source>
</evidence>
<dbReference type="Proteomes" id="UP001152797">
    <property type="component" value="Unassembled WGS sequence"/>
</dbReference>
<comment type="subcellular location">
    <subcellularLocation>
        <location evidence="1">Membrane</location>
    </subcellularLocation>
</comment>
<gene>
    <name evidence="7" type="ORF">C1SCF055_LOCUS1699</name>
</gene>
<keyword evidence="3" id="KW-0328">Glycosyltransferase</keyword>
<dbReference type="SUPFAM" id="SSF53335">
    <property type="entry name" value="S-adenosyl-L-methionine-dependent methyltransferases"/>
    <property type="match status" value="1"/>
</dbReference>
<dbReference type="Pfam" id="PF01697">
    <property type="entry name" value="Glyco_transf_92"/>
    <property type="match status" value="1"/>
</dbReference>
<comment type="similarity">
    <text evidence="2">Belongs to the glycosyltransferase 92 family.</text>
</comment>
<evidence type="ECO:0000313" key="10">
    <source>
        <dbReference type="Proteomes" id="UP001152797"/>
    </source>
</evidence>
<dbReference type="GO" id="GO:0016020">
    <property type="term" value="C:membrane"/>
    <property type="evidence" value="ECO:0007669"/>
    <property type="project" value="UniProtKB-SubCell"/>
</dbReference>
<dbReference type="GO" id="GO:0008168">
    <property type="term" value="F:methyltransferase activity"/>
    <property type="evidence" value="ECO:0007669"/>
    <property type="project" value="UniProtKB-KW"/>
</dbReference>
<keyword evidence="4" id="KW-0808">Transferase</keyword>
<evidence type="ECO:0000256" key="6">
    <source>
        <dbReference type="SAM" id="SignalP"/>
    </source>
</evidence>
<dbReference type="InterPro" id="IPR008166">
    <property type="entry name" value="Glyco_transf_92"/>
</dbReference>
<sequence>MELCWWLGCARTALLLTLVWPGCGEPLPLRDVDTFLNPVFVPDFFLDLVGSQVLDALVAPRHGGRYTGSVLDEVVSAGPRMAPVLLWQCGLWKALSLGGAEVSQIIVDVGAHEWSRFLPELRRDPKAWLVLVEPGRSAFLELYRRLKVDYSDVLDRVVALPVALTWEEGLKWGFRALHTNDFLGGECNSLLVPDESFGHPCTAKGPEVLVPVTSLDVLLHGLMLGTATPSEESLLEYQEALKEGPPIKLKLDAQGADVDILSALATASSPLARVILERIEEVQIEVSEPVYENQPSRHETITRMHQLGYQADWQREEVQDGGTHQVFLGCRLVATVPLTEDCFFRRSSWAHGRVLDHVLRRPEEILRISEGSELSISSQYSHYMKLHVDECSKDETLAKLSAETGSPLACLYGISGRPLRHLFHSILALWELMWSSKQGRDESVLVNYYTQVLGTIRHILMLDSETPNAWEQLHDVGAAHLVFVVLVEATCLAFPQACPTQCREDDVVKAPVLAGRPSPCVTLGNCYDLLKGASFEDLARNPEKNVQIYRAAQRLTRPRCFPSSWQLELDRSRAQKFPSTVTEDGNYNVTALETDSAFCSLEISLVAWQLDAPGMLEFHKHVWEMTDHIKAKDSSDFRVPTEGKLWDFDCLFLSGAGEAVLNSRGDVFSASMLAELPGTKDPPTLFVRCEAPAPLARSLTTDRDEGRAVPSAVVLRRSARASLDMPGLELRVPLRSTPRRLRPRTAMCTQQVWDLEGLEQRVPKHAEFWFRYHADFLGIDEIYLYDLDGSYKDLRIVQELRSRGKLFYEDSIASIPPLREVFELAGYKTSTTHLAQTLVQQHCWHRARQNADWVISVSHGWDMFLFSPSMGTISELLQELRPDEVTYVLGVRYGVKEDAEAAAEASNVFTRFPYHNDPSIRPEQLLSTEEQIVIANPRLVDCAVLGEVVVRQEAPLRSNLLEPLEPCPGRSVGPEFSAPSVLKRRLDPWRWRANHYVSLLGRSVVFRVEESTPELREFSIYDEAAVALGHRLASFGCGATPRSWTVRLEIRIRYPDTHQKGMTAGHLHHRHGGHA</sequence>
<accession>A0A9P1FEL1</accession>
<feature type="signal peptide" evidence="6">
    <location>
        <begin position="1"/>
        <end position="24"/>
    </location>
</feature>
<evidence type="ECO:0000313" key="9">
    <source>
        <dbReference type="EMBL" id="CAL4760488.1"/>
    </source>
</evidence>
<evidence type="ECO:0000313" key="7">
    <source>
        <dbReference type="EMBL" id="CAI3973176.1"/>
    </source>
</evidence>
<dbReference type="GO" id="GO:0016757">
    <property type="term" value="F:glycosyltransferase activity"/>
    <property type="evidence" value="ECO:0007669"/>
    <property type="project" value="UniProtKB-KW"/>
</dbReference>
<name>A0A9P1FEL1_9DINO</name>
<dbReference type="OrthoDB" id="417496at2759"/>
<organism evidence="7">
    <name type="scientific">Cladocopium goreaui</name>
    <dbReference type="NCBI Taxonomy" id="2562237"/>
    <lineage>
        <taxon>Eukaryota</taxon>
        <taxon>Sar</taxon>
        <taxon>Alveolata</taxon>
        <taxon>Dinophyceae</taxon>
        <taxon>Suessiales</taxon>
        <taxon>Symbiodiniaceae</taxon>
        <taxon>Cladocopium</taxon>
    </lineage>
</organism>
<reference evidence="8" key="2">
    <citation type="submission" date="2024-04" db="EMBL/GenBank/DDBJ databases">
        <authorList>
            <person name="Chen Y."/>
            <person name="Shah S."/>
            <person name="Dougan E. K."/>
            <person name="Thang M."/>
            <person name="Chan C."/>
        </authorList>
    </citation>
    <scope>NUCLEOTIDE SEQUENCE [LARGE SCALE GENOMIC DNA]</scope>
</reference>
<reference evidence="7" key="1">
    <citation type="submission" date="2022-10" db="EMBL/GenBank/DDBJ databases">
        <authorList>
            <person name="Chen Y."/>
            <person name="Dougan E. K."/>
            <person name="Chan C."/>
            <person name="Rhodes N."/>
            <person name="Thang M."/>
        </authorList>
    </citation>
    <scope>NUCLEOTIDE SEQUENCE</scope>
</reference>
<feature type="chain" id="PRO_5043271775" evidence="6">
    <location>
        <begin position="25"/>
        <end position="1075"/>
    </location>
</feature>
<dbReference type="AlphaFoldDB" id="A0A9P1FEL1"/>
<dbReference type="Gene3D" id="3.40.50.150">
    <property type="entry name" value="Vaccinia Virus protein VP39"/>
    <property type="match status" value="1"/>
</dbReference>
<evidence type="ECO:0000256" key="3">
    <source>
        <dbReference type="ARBA" id="ARBA00022676"/>
    </source>
</evidence>
<comment type="caution">
    <text evidence="7">The sequence shown here is derived from an EMBL/GenBank/DDBJ whole genome shotgun (WGS) entry which is preliminary data.</text>
</comment>
<keyword evidence="5" id="KW-0472">Membrane</keyword>
<dbReference type="InterPro" id="IPR029063">
    <property type="entry name" value="SAM-dependent_MTases_sf"/>
</dbReference>
<dbReference type="GO" id="GO:0032259">
    <property type="term" value="P:methylation"/>
    <property type="evidence" value="ECO:0007669"/>
    <property type="project" value="UniProtKB-KW"/>
</dbReference>
<evidence type="ECO:0000256" key="1">
    <source>
        <dbReference type="ARBA" id="ARBA00004370"/>
    </source>
</evidence>
<protein>
    <submittedName>
        <fullName evidence="9">Methyltransferase FkbM domain-containing protein</fullName>
    </submittedName>
</protein>
<proteinExistence type="inferred from homology"/>
<evidence type="ECO:0000256" key="5">
    <source>
        <dbReference type="ARBA" id="ARBA00023136"/>
    </source>
</evidence>
<keyword evidence="10" id="KW-1185">Reference proteome</keyword>
<evidence type="ECO:0000256" key="4">
    <source>
        <dbReference type="ARBA" id="ARBA00022679"/>
    </source>
</evidence>
<evidence type="ECO:0000313" key="8">
    <source>
        <dbReference type="EMBL" id="CAL1126551.1"/>
    </source>
</evidence>
<dbReference type="EMBL" id="CAMXCT020000058">
    <property type="protein sequence ID" value="CAL1126551.1"/>
    <property type="molecule type" value="Genomic_DNA"/>
</dbReference>
<keyword evidence="6" id="KW-0732">Signal</keyword>
<feature type="non-terminal residue" evidence="7">
    <location>
        <position position="1075"/>
    </location>
</feature>
<keyword evidence="9" id="KW-0489">Methyltransferase</keyword>